<dbReference type="Gene3D" id="3.40.50.2300">
    <property type="match status" value="1"/>
</dbReference>
<dbReference type="EMBL" id="CAHIKZ030004998">
    <property type="protein sequence ID" value="CAE1318086.1"/>
    <property type="molecule type" value="Genomic_DNA"/>
</dbReference>
<dbReference type="CDD" id="cd13953">
    <property type="entry name" value="7tm_classC_mGluR-like"/>
    <property type="match status" value="1"/>
</dbReference>
<organism evidence="12 13">
    <name type="scientific">Acanthosepion pharaonis</name>
    <name type="common">Pharaoh cuttlefish</name>
    <name type="synonym">Sepia pharaonis</name>
    <dbReference type="NCBI Taxonomy" id="158019"/>
    <lineage>
        <taxon>Eukaryota</taxon>
        <taxon>Metazoa</taxon>
        <taxon>Spiralia</taxon>
        <taxon>Lophotrochozoa</taxon>
        <taxon>Mollusca</taxon>
        <taxon>Cephalopoda</taxon>
        <taxon>Coleoidea</taxon>
        <taxon>Decapodiformes</taxon>
        <taxon>Sepiida</taxon>
        <taxon>Sepiina</taxon>
        <taxon>Sepiidae</taxon>
        <taxon>Acanthosepion</taxon>
    </lineage>
</organism>
<keyword evidence="6 10" id="KW-0472">Membrane</keyword>
<evidence type="ECO:0000256" key="6">
    <source>
        <dbReference type="ARBA" id="ARBA00023136"/>
    </source>
</evidence>
<accession>A0A812E7L5</accession>
<dbReference type="GO" id="GO:0004930">
    <property type="term" value="F:G protein-coupled receptor activity"/>
    <property type="evidence" value="ECO:0007669"/>
    <property type="project" value="UniProtKB-KW"/>
</dbReference>
<keyword evidence="4 10" id="KW-1133">Transmembrane helix</keyword>
<feature type="transmembrane region" description="Helical" evidence="10">
    <location>
        <begin position="377"/>
        <end position="399"/>
    </location>
</feature>
<dbReference type="SUPFAM" id="SSF53822">
    <property type="entry name" value="Periplasmic binding protein-like I"/>
    <property type="match status" value="1"/>
</dbReference>
<dbReference type="Pfam" id="PF01094">
    <property type="entry name" value="ANF_receptor"/>
    <property type="match status" value="1"/>
</dbReference>
<dbReference type="Gene3D" id="2.10.50.30">
    <property type="entry name" value="GPCR, family 3, nine cysteines domain"/>
    <property type="match status" value="1"/>
</dbReference>
<keyword evidence="7" id="KW-0675">Receptor</keyword>
<evidence type="ECO:0000259" key="11">
    <source>
        <dbReference type="PROSITE" id="PS50259"/>
    </source>
</evidence>
<name>A0A812E7L5_ACAPH</name>
<keyword evidence="8" id="KW-0325">Glycoprotein</keyword>
<comment type="caution">
    <text evidence="12">The sequence shown here is derived from an EMBL/GenBank/DDBJ whole genome shotgun (WGS) entry which is preliminary data.</text>
</comment>
<dbReference type="InterPro" id="IPR038550">
    <property type="entry name" value="GPCR_3_9-Cys_sf"/>
</dbReference>
<reference evidence="12" key="1">
    <citation type="submission" date="2021-01" db="EMBL/GenBank/DDBJ databases">
        <authorList>
            <person name="Li R."/>
            <person name="Bekaert M."/>
        </authorList>
    </citation>
    <scope>NUCLEOTIDE SEQUENCE</scope>
    <source>
        <strain evidence="12">Farmed</strain>
    </source>
</reference>
<evidence type="ECO:0000256" key="8">
    <source>
        <dbReference type="ARBA" id="ARBA00023180"/>
    </source>
</evidence>
<dbReference type="PANTHER" id="PTHR24060">
    <property type="entry name" value="METABOTROPIC GLUTAMATE RECEPTOR"/>
    <property type="match status" value="1"/>
</dbReference>
<keyword evidence="2" id="KW-1003">Cell membrane</keyword>
<evidence type="ECO:0000256" key="10">
    <source>
        <dbReference type="SAM" id="Phobius"/>
    </source>
</evidence>
<dbReference type="InterPro" id="IPR050726">
    <property type="entry name" value="mGluR"/>
</dbReference>
<dbReference type="Proteomes" id="UP000597762">
    <property type="component" value="Unassembled WGS sequence"/>
</dbReference>
<feature type="transmembrane region" description="Helical" evidence="10">
    <location>
        <begin position="419"/>
        <end position="436"/>
    </location>
</feature>
<dbReference type="InterPro" id="IPR001828">
    <property type="entry name" value="ANF_lig-bd_rcpt"/>
</dbReference>
<evidence type="ECO:0000313" key="12">
    <source>
        <dbReference type="EMBL" id="CAE1318086.1"/>
    </source>
</evidence>
<dbReference type="OrthoDB" id="6133044at2759"/>
<feature type="domain" description="G-protein coupled receptors family 3 profile" evidence="11">
    <location>
        <begin position="376"/>
        <end position="500"/>
    </location>
</feature>
<dbReference type="InterPro" id="IPR017978">
    <property type="entry name" value="GPCR_3_C"/>
</dbReference>
<evidence type="ECO:0000256" key="9">
    <source>
        <dbReference type="ARBA" id="ARBA00023224"/>
    </source>
</evidence>
<dbReference type="GO" id="GO:0005886">
    <property type="term" value="C:plasma membrane"/>
    <property type="evidence" value="ECO:0007669"/>
    <property type="project" value="UniProtKB-SubCell"/>
</dbReference>
<dbReference type="InterPro" id="IPR000337">
    <property type="entry name" value="GPCR_3"/>
</dbReference>
<evidence type="ECO:0000256" key="3">
    <source>
        <dbReference type="ARBA" id="ARBA00022692"/>
    </source>
</evidence>
<evidence type="ECO:0000256" key="7">
    <source>
        <dbReference type="ARBA" id="ARBA00023170"/>
    </source>
</evidence>
<dbReference type="InterPro" id="IPR011500">
    <property type="entry name" value="GPCR_3_9-Cys_dom"/>
</dbReference>
<comment type="subcellular location">
    <subcellularLocation>
        <location evidence="1">Cell membrane</location>
        <topology evidence="1">Multi-pass membrane protein</topology>
    </subcellularLocation>
</comment>
<sequence>MRVVPADRYQVEAISVVLEYFNWSHVSVIFTDSSYGREGVKRLKSVLGQKGICISKTLEIGYERSADDMRKTMSTLRGPKSPKVVVLYIEIVDVELILRSVKAMGIEQEYIWVASDSFSLGLPYDLQHMAVGSLTVRPYSELVEEFEQECDRRMKRRFPPTEKTAFGIHPTVNSSINDDFNMYIPAGFYIDAVNALATGADLLIKERCPGAIGEELRKCVQPVILCQHMRNLTFNGSYGEISFDQNGDVVGMYEIIQYQVGRNGQVEYVSVGSWDMRTNHLEIENKKLLWPVPGSHRNFSRTPPVSTCGAPCPAGSIYYYTKETCCWECRKCKENEITAGNFSSCKMCPIFYWPVDERQNNCEKIAPHFSQFGDKTAIIACSVASFGSFVCISIVMIFFQYRNDRPIRASSRELSQLMLLGISVAYLLVFSFMATPSDVVCYINYVGFNLSFTLVYAPLLVKTIRIHRIFKSGRKSVNLPPCTSSCSQLVIAGTLILIQVRCFVIIAFFFFLFS</sequence>
<keyword evidence="3 10" id="KW-0812">Transmembrane</keyword>
<feature type="transmembrane region" description="Helical" evidence="10">
    <location>
        <begin position="489"/>
        <end position="513"/>
    </location>
</feature>
<gene>
    <name evidence="12" type="ORF">SPHA_68577</name>
</gene>
<dbReference type="InterPro" id="IPR028082">
    <property type="entry name" value="Peripla_BP_I"/>
</dbReference>
<keyword evidence="9" id="KW-0807">Transducer</keyword>
<dbReference type="AlphaFoldDB" id="A0A812E7L5"/>
<evidence type="ECO:0000256" key="2">
    <source>
        <dbReference type="ARBA" id="ARBA00022475"/>
    </source>
</evidence>
<evidence type="ECO:0000256" key="1">
    <source>
        <dbReference type="ARBA" id="ARBA00004651"/>
    </source>
</evidence>
<dbReference type="Pfam" id="PF07562">
    <property type="entry name" value="NCD3G"/>
    <property type="match status" value="1"/>
</dbReference>
<evidence type="ECO:0000256" key="4">
    <source>
        <dbReference type="ARBA" id="ARBA00022989"/>
    </source>
</evidence>
<proteinExistence type="predicted"/>
<keyword evidence="13" id="KW-1185">Reference proteome</keyword>
<dbReference type="Pfam" id="PF00003">
    <property type="entry name" value="7tm_3"/>
    <property type="match status" value="1"/>
</dbReference>
<protein>
    <submittedName>
        <fullName evidence="12">GRM5</fullName>
    </submittedName>
</protein>
<dbReference type="PRINTS" id="PR00248">
    <property type="entry name" value="GPCRMGR"/>
</dbReference>
<feature type="transmembrane region" description="Helical" evidence="10">
    <location>
        <begin position="442"/>
        <end position="461"/>
    </location>
</feature>
<evidence type="ECO:0000313" key="13">
    <source>
        <dbReference type="Proteomes" id="UP000597762"/>
    </source>
</evidence>
<dbReference type="PROSITE" id="PS50259">
    <property type="entry name" value="G_PROTEIN_RECEP_F3_4"/>
    <property type="match status" value="1"/>
</dbReference>
<evidence type="ECO:0000256" key="5">
    <source>
        <dbReference type="ARBA" id="ARBA00023040"/>
    </source>
</evidence>
<keyword evidence="5" id="KW-0297">G-protein coupled receptor</keyword>